<dbReference type="SUPFAM" id="SSF56784">
    <property type="entry name" value="HAD-like"/>
    <property type="match status" value="1"/>
</dbReference>
<dbReference type="Pfam" id="PF13671">
    <property type="entry name" value="AAA_33"/>
    <property type="match status" value="1"/>
</dbReference>
<dbReference type="GO" id="GO:0003690">
    <property type="term" value="F:double-stranded DNA binding"/>
    <property type="evidence" value="ECO:0007669"/>
    <property type="project" value="TreeGrafter"/>
</dbReference>
<dbReference type="GO" id="GO:0046404">
    <property type="term" value="F:ATP-dependent polydeoxyribonucleotide 5'-hydroxyl-kinase activity"/>
    <property type="evidence" value="ECO:0007669"/>
    <property type="project" value="TreeGrafter"/>
</dbReference>
<protein>
    <submittedName>
        <fullName evidence="2">Polynucleotide kinase 3 phosphatase-domain-containing protein</fullName>
    </submittedName>
</protein>
<evidence type="ECO:0000313" key="2">
    <source>
        <dbReference type="EMBL" id="KAF2480188.1"/>
    </source>
</evidence>
<dbReference type="GO" id="GO:0046403">
    <property type="term" value="F:polynucleotide 3'-phosphatase activity"/>
    <property type="evidence" value="ECO:0007669"/>
    <property type="project" value="TreeGrafter"/>
</dbReference>
<dbReference type="RefSeq" id="XP_033586758.1">
    <property type="nucleotide sequence ID" value="XM_033731571.1"/>
</dbReference>
<dbReference type="NCBIfam" id="TIGR01662">
    <property type="entry name" value="HAD-SF-IIIA"/>
    <property type="match status" value="1"/>
</dbReference>
<keyword evidence="2" id="KW-0418">Kinase</keyword>
<dbReference type="InterPro" id="IPR023214">
    <property type="entry name" value="HAD_sf"/>
</dbReference>
<dbReference type="Gene3D" id="3.40.50.300">
    <property type="entry name" value="P-loop containing nucleotide triphosphate hydrolases"/>
    <property type="match status" value="1"/>
</dbReference>
<dbReference type="Pfam" id="PF08645">
    <property type="entry name" value="PNK3P"/>
    <property type="match status" value="1"/>
</dbReference>
<dbReference type="FunFam" id="3.40.50.300:FF:000737">
    <property type="entry name" value="Bifunctional polynucleotide phosphatase/kinase"/>
    <property type="match status" value="1"/>
</dbReference>
<name>A0A6A6PJE7_9PEZI</name>
<sequence length="468" mass="52173">MAVNPSKRHSTDTKDLSPPPVKRKLAATTTNKAVANFFKPASEKQPEKTTFHIVHDTVLVGRHDSAHTSSRPKPVRIAAFDFDDTLIATKSGLKFARGEDDWKWWHASVPSRLKKLHEEGYAIVVISNQGAVSLRADAKTPVAGQMRSLNNFKGKIKAVALALDVPLSVYAATGKDEFRKPRGGLWGLLRRDYGLGGEGEVDVEGSFFVGDAGGREEEKAAGRKKDHSCSDRDFAANVGIAFHTPEEFFLDEAPKPFVRTFEPAKYLDTVLSAQTETSPLLFVKKNEVEVVLFCGSPGAGKSTFYWRRLEPSGYERVNQDLLKSRDRCMKVAREFLADGKAVAVDNTNADIETRAAWIALARAAKVPIRLVLFTASAKLCEHNDVVRTLGGDAVNPEKRQMLPKIAFTGFASRYREPRVDEGFQDITKVDFEVKSYQHPTVLHDWLTTGTKFEGTDEEKQQWRKYWTS</sequence>
<dbReference type="GeneID" id="54472573"/>
<proteinExistence type="predicted"/>
<dbReference type="Proteomes" id="UP000799767">
    <property type="component" value="Unassembled WGS sequence"/>
</dbReference>
<dbReference type="InterPro" id="IPR036412">
    <property type="entry name" value="HAD-like_sf"/>
</dbReference>
<organism evidence="2 3">
    <name type="scientific">Neohortaea acidophila</name>
    <dbReference type="NCBI Taxonomy" id="245834"/>
    <lineage>
        <taxon>Eukaryota</taxon>
        <taxon>Fungi</taxon>
        <taxon>Dikarya</taxon>
        <taxon>Ascomycota</taxon>
        <taxon>Pezizomycotina</taxon>
        <taxon>Dothideomycetes</taxon>
        <taxon>Dothideomycetidae</taxon>
        <taxon>Mycosphaerellales</taxon>
        <taxon>Teratosphaeriaceae</taxon>
        <taxon>Neohortaea</taxon>
    </lineage>
</organism>
<evidence type="ECO:0000256" key="1">
    <source>
        <dbReference type="SAM" id="MobiDB-lite"/>
    </source>
</evidence>
<dbReference type="InterPro" id="IPR013954">
    <property type="entry name" value="PNK3P"/>
</dbReference>
<evidence type="ECO:0000313" key="3">
    <source>
        <dbReference type="Proteomes" id="UP000799767"/>
    </source>
</evidence>
<dbReference type="GO" id="GO:0006281">
    <property type="term" value="P:DNA repair"/>
    <property type="evidence" value="ECO:0007669"/>
    <property type="project" value="TreeGrafter"/>
</dbReference>
<gene>
    <name evidence="2" type="ORF">BDY17DRAFT_255958</name>
</gene>
<dbReference type="InterPro" id="IPR006551">
    <property type="entry name" value="Polynucleotide_phosphatase"/>
</dbReference>
<feature type="region of interest" description="Disordered" evidence="1">
    <location>
        <begin position="1"/>
        <end position="22"/>
    </location>
</feature>
<dbReference type="EMBL" id="MU001640">
    <property type="protein sequence ID" value="KAF2480188.1"/>
    <property type="molecule type" value="Genomic_DNA"/>
</dbReference>
<dbReference type="InterPro" id="IPR027417">
    <property type="entry name" value="P-loop_NTPase"/>
</dbReference>
<dbReference type="PANTHER" id="PTHR12083">
    <property type="entry name" value="BIFUNCTIONAL POLYNUCLEOTIDE PHOSPHATASE/KINASE"/>
    <property type="match status" value="1"/>
</dbReference>
<keyword evidence="2" id="KW-0808">Transferase</keyword>
<dbReference type="PANTHER" id="PTHR12083:SF9">
    <property type="entry name" value="BIFUNCTIONAL POLYNUCLEOTIDE PHOSPHATASE_KINASE"/>
    <property type="match status" value="1"/>
</dbReference>
<dbReference type="InterPro" id="IPR006549">
    <property type="entry name" value="HAD-SF_hydro_IIIA"/>
</dbReference>
<dbReference type="SUPFAM" id="SSF52540">
    <property type="entry name" value="P-loop containing nucleoside triphosphate hydrolases"/>
    <property type="match status" value="1"/>
</dbReference>
<keyword evidence="3" id="KW-1185">Reference proteome</keyword>
<accession>A0A6A6PJE7</accession>
<dbReference type="NCBIfam" id="TIGR01664">
    <property type="entry name" value="DNA-3'-Pase"/>
    <property type="match status" value="1"/>
</dbReference>
<reference evidence="2" key="1">
    <citation type="journal article" date="2020" name="Stud. Mycol.">
        <title>101 Dothideomycetes genomes: a test case for predicting lifestyles and emergence of pathogens.</title>
        <authorList>
            <person name="Haridas S."/>
            <person name="Albert R."/>
            <person name="Binder M."/>
            <person name="Bloem J."/>
            <person name="Labutti K."/>
            <person name="Salamov A."/>
            <person name="Andreopoulos B."/>
            <person name="Baker S."/>
            <person name="Barry K."/>
            <person name="Bills G."/>
            <person name="Bluhm B."/>
            <person name="Cannon C."/>
            <person name="Castanera R."/>
            <person name="Culley D."/>
            <person name="Daum C."/>
            <person name="Ezra D."/>
            <person name="Gonzalez J."/>
            <person name="Henrissat B."/>
            <person name="Kuo A."/>
            <person name="Liang C."/>
            <person name="Lipzen A."/>
            <person name="Lutzoni F."/>
            <person name="Magnuson J."/>
            <person name="Mondo S."/>
            <person name="Nolan M."/>
            <person name="Ohm R."/>
            <person name="Pangilinan J."/>
            <person name="Park H.-J."/>
            <person name="Ramirez L."/>
            <person name="Alfaro M."/>
            <person name="Sun H."/>
            <person name="Tritt A."/>
            <person name="Yoshinaga Y."/>
            <person name="Zwiers L.-H."/>
            <person name="Turgeon B."/>
            <person name="Goodwin S."/>
            <person name="Spatafora J."/>
            <person name="Crous P."/>
            <person name="Grigoriev I."/>
        </authorList>
    </citation>
    <scope>NUCLEOTIDE SEQUENCE</scope>
    <source>
        <strain evidence="2">CBS 113389</strain>
    </source>
</reference>
<dbReference type="OrthoDB" id="19045at2759"/>
<dbReference type="Gene3D" id="3.40.50.1000">
    <property type="entry name" value="HAD superfamily/HAD-like"/>
    <property type="match status" value="1"/>
</dbReference>
<dbReference type="AlphaFoldDB" id="A0A6A6PJE7"/>